<evidence type="ECO:0008006" key="4">
    <source>
        <dbReference type="Google" id="ProtNLM"/>
    </source>
</evidence>
<feature type="region of interest" description="Disordered" evidence="1">
    <location>
        <begin position="46"/>
        <end position="65"/>
    </location>
</feature>
<keyword evidence="3" id="KW-1185">Reference proteome</keyword>
<accession>A0A7V8GK97</accession>
<protein>
    <recommendedName>
        <fullName evidence="4">Lipoprotein</fullName>
    </recommendedName>
</protein>
<sequence>MAPQSPRMRNSVRWLLLATMAVLSILAAACVDARPYPDPSLQAWAGAAHAHEAGSGGREPSDILHRPVLAKKRRPMPLGVLTLPVRGNRLPAWIEPAPSLAYVLRLSAGFDATVLPPSPPNPLLRLHPGQAPPQA</sequence>
<dbReference type="Proteomes" id="UP000462066">
    <property type="component" value="Unassembled WGS sequence"/>
</dbReference>
<evidence type="ECO:0000313" key="3">
    <source>
        <dbReference type="Proteomes" id="UP000462066"/>
    </source>
</evidence>
<dbReference type="EMBL" id="MWIP01000021">
    <property type="protein sequence ID" value="KAF1684871.1"/>
    <property type="molecule type" value="Genomic_DNA"/>
</dbReference>
<evidence type="ECO:0000256" key="1">
    <source>
        <dbReference type="SAM" id="MobiDB-lite"/>
    </source>
</evidence>
<comment type="caution">
    <text evidence="2">The sequence shown here is derived from an EMBL/GenBank/DDBJ whole genome shotgun (WGS) entry which is preliminary data.</text>
</comment>
<gene>
    <name evidence="2" type="ORF">B1992_14240</name>
</gene>
<dbReference type="PROSITE" id="PS51257">
    <property type="entry name" value="PROKAR_LIPOPROTEIN"/>
    <property type="match status" value="1"/>
</dbReference>
<dbReference type="AlphaFoldDB" id="A0A7V8GK97"/>
<proteinExistence type="predicted"/>
<evidence type="ECO:0000313" key="2">
    <source>
        <dbReference type="EMBL" id="KAF1684871.1"/>
    </source>
</evidence>
<name>A0A7V8GK97_9GAMM</name>
<organism evidence="2 3">
    <name type="scientific">Pseudoxanthomonas broegbernensis</name>
    <dbReference type="NCBI Taxonomy" id="83619"/>
    <lineage>
        <taxon>Bacteria</taxon>
        <taxon>Pseudomonadati</taxon>
        <taxon>Pseudomonadota</taxon>
        <taxon>Gammaproteobacteria</taxon>
        <taxon>Lysobacterales</taxon>
        <taxon>Lysobacteraceae</taxon>
        <taxon>Pseudoxanthomonas</taxon>
    </lineage>
</organism>
<reference evidence="2 3" key="1">
    <citation type="submission" date="2017-10" db="EMBL/GenBank/DDBJ databases">
        <title>Whole genome sequencing of Pseudoxanthomonas broegbernensis DSM 12573(T).</title>
        <authorList>
            <person name="Kumar S."/>
            <person name="Bansal K."/>
            <person name="Kaur A."/>
            <person name="Patil P."/>
            <person name="Sharma S."/>
            <person name="Patil P.B."/>
        </authorList>
    </citation>
    <scope>NUCLEOTIDE SEQUENCE [LARGE SCALE GENOMIC DNA]</scope>
    <source>
        <strain evidence="2 3">DSM 12573</strain>
    </source>
</reference>